<feature type="region of interest" description="Disordered" evidence="7">
    <location>
        <begin position="55"/>
        <end position="82"/>
    </location>
</feature>
<dbReference type="Proteomes" id="UP000027265">
    <property type="component" value="Unassembled WGS sequence"/>
</dbReference>
<dbReference type="AlphaFoldDB" id="A0A067QF73"/>
<dbReference type="PANTHER" id="PTHR46239">
    <property type="entry name" value="DNA REPAIR PROTEIN RAD51 HOMOLOG 3 RAD51C"/>
    <property type="match status" value="1"/>
</dbReference>
<evidence type="ECO:0000256" key="7">
    <source>
        <dbReference type="SAM" id="MobiDB-lite"/>
    </source>
</evidence>
<accession>A0A067QF73</accession>
<dbReference type="STRING" id="933084.A0A067QF73"/>
<dbReference type="GO" id="GO:0000400">
    <property type="term" value="F:four-way junction DNA binding"/>
    <property type="evidence" value="ECO:0007669"/>
    <property type="project" value="TreeGrafter"/>
</dbReference>
<dbReference type="InterPro" id="IPR020588">
    <property type="entry name" value="RecA_ATP-bd"/>
</dbReference>
<gene>
    <name evidence="9" type="ORF">JAAARDRAFT_54165</name>
</gene>
<keyword evidence="6" id="KW-0539">Nucleus</keyword>
<dbReference type="GO" id="GO:0140664">
    <property type="term" value="F:ATP-dependent DNA damage sensor activity"/>
    <property type="evidence" value="ECO:0007669"/>
    <property type="project" value="InterPro"/>
</dbReference>
<reference evidence="10" key="1">
    <citation type="journal article" date="2014" name="Proc. Natl. Acad. Sci. U.S.A.">
        <title>Extensive sampling of basidiomycete genomes demonstrates inadequacy of the white-rot/brown-rot paradigm for wood decay fungi.</title>
        <authorList>
            <person name="Riley R."/>
            <person name="Salamov A.A."/>
            <person name="Brown D.W."/>
            <person name="Nagy L.G."/>
            <person name="Floudas D."/>
            <person name="Held B.W."/>
            <person name="Levasseur A."/>
            <person name="Lombard V."/>
            <person name="Morin E."/>
            <person name="Otillar R."/>
            <person name="Lindquist E.A."/>
            <person name="Sun H."/>
            <person name="LaButti K.M."/>
            <person name="Schmutz J."/>
            <person name="Jabbour D."/>
            <person name="Luo H."/>
            <person name="Baker S.E."/>
            <person name="Pisabarro A.G."/>
            <person name="Walton J.D."/>
            <person name="Blanchette R.A."/>
            <person name="Henrissat B."/>
            <person name="Martin F."/>
            <person name="Cullen D."/>
            <person name="Hibbett D.S."/>
            <person name="Grigoriev I.V."/>
        </authorList>
    </citation>
    <scope>NUCLEOTIDE SEQUENCE [LARGE SCALE GENOMIC DNA]</scope>
    <source>
        <strain evidence="10">MUCL 33604</strain>
    </source>
</reference>
<evidence type="ECO:0000256" key="1">
    <source>
        <dbReference type="ARBA" id="ARBA00004123"/>
    </source>
</evidence>
<keyword evidence="5" id="KW-0234">DNA repair</keyword>
<keyword evidence="2" id="KW-0547">Nucleotide-binding</keyword>
<dbReference type="InterPro" id="IPR052093">
    <property type="entry name" value="HR_Repair_Mediator"/>
</dbReference>
<evidence type="ECO:0000256" key="3">
    <source>
        <dbReference type="ARBA" id="ARBA00022763"/>
    </source>
</evidence>
<dbReference type="Pfam" id="PF00154">
    <property type="entry name" value="RecA_N"/>
    <property type="match status" value="1"/>
</dbReference>
<evidence type="ECO:0000256" key="4">
    <source>
        <dbReference type="ARBA" id="ARBA00022840"/>
    </source>
</evidence>
<dbReference type="InParanoid" id="A0A067QF73"/>
<dbReference type="InterPro" id="IPR049428">
    <property type="entry name" value="RecA-like_N"/>
</dbReference>
<dbReference type="EMBL" id="KL197711">
    <property type="protein sequence ID" value="KDQ62157.1"/>
    <property type="molecule type" value="Genomic_DNA"/>
</dbReference>
<dbReference type="PROSITE" id="PS50162">
    <property type="entry name" value="RECA_2"/>
    <property type="match status" value="1"/>
</dbReference>
<evidence type="ECO:0000256" key="2">
    <source>
        <dbReference type="ARBA" id="ARBA00022741"/>
    </source>
</evidence>
<dbReference type="GO" id="GO:0000707">
    <property type="term" value="P:meiotic DNA recombinase assembly"/>
    <property type="evidence" value="ECO:0007669"/>
    <property type="project" value="TreeGrafter"/>
</dbReference>
<dbReference type="OrthoDB" id="5957327at2759"/>
<dbReference type="GO" id="GO:0005657">
    <property type="term" value="C:replication fork"/>
    <property type="evidence" value="ECO:0007669"/>
    <property type="project" value="TreeGrafter"/>
</dbReference>
<dbReference type="GO" id="GO:0005524">
    <property type="term" value="F:ATP binding"/>
    <property type="evidence" value="ECO:0007669"/>
    <property type="project" value="UniProtKB-KW"/>
</dbReference>
<evidence type="ECO:0000256" key="5">
    <source>
        <dbReference type="ARBA" id="ARBA00023204"/>
    </source>
</evidence>
<dbReference type="GO" id="GO:0008821">
    <property type="term" value="F:crossover junction DNA endonuclease activity"/>
    <property type="evidence" value="ECO:0007669"/>
    <property type="project" value="TreeGrafter"/>
</dbReference>
<proteinExistence type="predicted"/>
<dbReference type="HOGENOM" id="CLU_075134_0_0_1"/>
<organism evidence="9 10">
    <name type="scientific">Jaapia argillacea MUCL 33604</name>
    <dbReference type="NCBI Taxonomy" id="933084"/>
    <lineage>
        <taxon>Eukaryota</taxon>
        <taxon>Fungi</taxon>
        <taxon>Dikarya</taxon>
        <taxon>Basidiomycota</taxon>
        <taxon>Agaricomycotina</taxon>
        <taxon>Agaricomycetes</taxon>
        <taxon>Agaricomycetidae</taxon>
        <taxon>Jaapiales</taxon>
        <taxon>Jaapiaceae</taxon>
        <taxon>Jaapia</taxon>
    </lineage>
</organism>
<dbReference type="GO" id="GO:0033065">
    <property type="term" value="C:Rad51C-XRCC3 complex"/>
    <property type="evidence" value="ECO:0007669"/>
    <property type="project" value="TreeGrafter"/>
</dbReference>
<name>A0A067QF73_9AGAM</name>
<protein>
    <recommendedName>
        <fullName evidence="8">RecA family profile 1 domain-containing protein</fullName>
    </recommendedName>
</protein>
<dbReference type="Gene3D" id="3.40.50.300">
    <property type="entry name" value="P-loop containing nucleotide triphosphate hydrolases"/>
    <property type="match status" value="1"/>
</dbReference>
<comment type="subcellular location">
    <subcellularLocation>
        <location evidence="1">Nucleus</location>
    </subcellularLocation>
</comment>
<dbReference type="PANTHER" id="PTHR46239:SF1">
    <property type="entry name" value="DNA REPAIR PROTEIN RAD51 HOMOLOG 3"/>
    <property type="match status" value="1"/>
</dbReference>
<dbReference type="GO" id="GO:0033063">
    <property type="term" value="C:Rad51B-Rad51C-Rad51D-XRCC2 complex"/>
    <property type="evidence" value="ECO:0007669"/>
    <property type="project" value="TreeGrafter"/>
</dbReference>
<evidence type="ECO:0000313" key="9">
    <source>
        <dbReference type="EMBL" id="KDQ62157.1"/>
    </source>
</evidence>
<keyword evidence="3" id="KW-0227">DNA damage</keyword>
<keyword evidence="4" id="KW-0067">ATP-binding</keyword>
<dbReference type="SUPFAM" id="SSF52540">
    <property type="entry name" value="P-loop containing nucleoside triphosphate hydrolases"/>
    <property type="match status" value="1"/>
</dbReference>
<feature type="domain" description="RecA family profile 1" evidence="8">
    <location>
        <begin position="90"/>
        <end position="256"/>
    </location>
</feature>
<dbReference type="InterPro" id="IPR027417">
    <property type="entry name" value="P-loop_NTPase"/>
</dbReference>
<dbReference type="Gene3D" id="1.10.150.20">
    <property type="entry name" value="5' to 3' exonuclease, C-terminal subdomain"/>
    <property type="match status" value="1"/>
</dbReference>
<sequence length="337" mass="35899">MSQRPLSTLSLAPSTLSVLTRAGYETIQDLASCSVESLAKDLKVPLQTSQTILNSARSRGKARLSTSTSELPPPPLTQSAASMISSSSSSAKYFSTLCPALDKLLGAGGLRRGYILEIAGPPGTKKEALAVNVVGSVVKDGGEVVFVDMQNMVMPAILCRDLQDSGMEPGAYKTLIRHANIQDLTDLMIFLNNLPSYLDTNPRTTLLVLNSLQFPFQSQSPPLTQSQKNGILERIKSILARSCAGRNLSVVITTQLSTKMVNPEDGSTSNFDKSGSRGIMLPSLGSAHLPSGRTYRVLISPTSRTSGYLRLLASPTGVQGNAPVPEEPYELVDGVMS</sequence>
<evidence type="ECO:0000259" key="8">
    <source>
        <dbReference type="PROSITE" id="PS50162"/>
    </source>
</evidence>
<evidence type="ECO:0000313" key="10">
    <source>
        <dbReference type="Proteomes" id="UP000027265"/>
    </source>
</evidence>
<dbReference type="GO" id="GO:0007131">
    <property type="term" value="P:reciprocal meiotic recombination"/>
    <property type="evidence" value="ECO:0007669"/>
    <property type="project" value="TreeGrafter"/>
</dbReference>
<evidence type="ECO:0000256" key="6">
    <source>
        <dbReference type="ARBA" id="ARBA00023242"/>
    </source>
</evidence>
<keyword evidence="10" id="KW-1185">Reference proteome</keyword>